<keyword evidence="3" id="KW-1185">Reference proteome</keyword>
<proteinExistence type="predicted"/>
<dbReference type="Proteomes" id="UP000740926">
    <property type="component" value="Unassembled WGS sequence"/>
</dbReference>
<sequence>MLPSRPPSRALRKARDTGPICGSPAHGQVRDQRHCQHVAHAHADAETKPQQLEVNAFGMQAAARPGIEQIARNRQQCKRQQAGNEQFELVGTLTQSAEARCRFQYWIDLGNRRVRLSQG</sequence>
<gene>
    <name evidence="2" type="ORF">G6F50_016971</name>
</gene>
<accession>A0A9P6XRY7</accession>
<dbReference type="EMBL" id="JAANIU010011528">
    <property type="protein sequence ID" value="KAG1530973.1"/>
    <property type="molecule type" value="Genomic_DNA"/>
</dbReference>
<name>A0A9P6XRY7_9FUNG</name>
<comment type="caution">
    <text evidence="2">The sequence shown here is derived from an EMBL/GenBank/DDBJ whole genome shotgun (WGS) entry which is preliminary data.</text>
</comment>
<organism evidence="2 3">
    <name type="scientific">Rhizopus delemar</name>
    <dbReference type="NCBI Taxonomy" id="936053"/>
    <lineage>
        <taxon>Eukaryota</taxon>
        <taxon>Fungi</taxon>
        <taxon>Fungi incertae sedis</taxon>
        <taxon>Mucoromycota</taxon>
        <taxon>Mucoromycotina</taxon>
        <taxon>Mucoromycetes</taxon>
        <taxon>Mucorales</taxon>
        <taxon>Mucorineae</taxon>
        <taxon>Rhizopodaceae</taxon>
        <taxon>Rhizopus</taxon>
    </lineage>
</organism>
<evidence type="ECO:0000313" key="3">
    <source>
        <dbReference type="Proteomes" id="UP000740926"/>
    </source>
</evidence>
<dbReference type="AlphaFoldDB" id="A0A9P6XRY7"/>
<protein>
    <submittedName>
        <fullName evidence="2">Uncharacterized protein</fullName>
    </submittedName>
</protein>
<feature type="region of interest" description="Disordered" evidence="1">
    <location>
        <begin position="1"/>
        <end position="29"/>
    </location>
</feature>
<evidence type="ECO:0000256" key="1">
    <source>
        <dbReference type="SAM" id="MobiDB-lite"/>
    </source>
</evidence>
<reference evidence="2 3" key="1">
    <citation type="journal article" date="2020" name="Microb. Genom.">
        <title>Genetic diversity of clinical and environmental Mucorales isolates obtained from an investigation of mucormycosis cases among solid organ transplant recipients.</title>
        <authorList>
            <person name="Nguyen M.H."/>
            <person name="Kaul D."/>
            <person name="Muto C."/>
            <person name="Cheng S.J."/>
            <person name="Richter R.A."/>
            <person name="Bruno V.M."/>
            <person name="Liu G."/>
            <person name="Beyhan S."/>
            <person name="Sundermann A.J."/>
            <person name="Mounaud S."/>
            <person name="Pasculle A.W."/>
            <person name="Nierman W.C."/>
            <person name="Driscoll E."/>
            <person name="Cumbie R."/>
            <person name="Clancy C.J."/>
            <person name="Dupont C.L."/>
        </authorList>
    </citation>
    <scope>NUCLEOTIDE SEQUENCE [LARGE SCALE GENOMIC DNA]</scope>
    <source>
        <strain evidence="2 3">GL24</strain>
    </source>
</reference>
<evidence type="ECO:0000313" key="2">
    <source>
        <dbReference type="EMBL" id="KAG1530973.1"/>
    </source>
</evidence>